<sequence>MLIREQGRKIKVIQRVKAADTGRFRQRVVGTFVANDPVPASLLELLDKSERRALDAWLDANRNAAEIERARAALTDASTQLASIVDALAIAADTLAPTEADRVWEQIHAIARTLRRAGHRRPRRACSPRISVPGQRDLIDELEMTD</sequence>
<dbReference type="Proteomes" id="UP000064029">
    <property type="component" value="Unassembled WGS sequence"/>
</dbReference>
<accession>A0A118HPY5</accession>
<protein>
    <submittedName>
        <fullName evidence="1">Uncharacterized protein</fullName>
    </submittedName>
</protein>
<name>A0A118HPY5_9BURK</name>
<dbReference type="EMBL" id="LOXM01000185">
    <property type="protein sequence ID" value="KVG61713.1"/>
    <property type="molecule type" value="Genomic_DNA"/>
</dbReference>
<evidence type="ECO:0000313" key="1">
    <source>
        <dbReference type="EMBL" id="KVG61713.1"/>
    </source>
</evidence>
<dbReference type="OrthoDB" id="9034156at2"/>
<comment type="caution">
    <text evidence="1">The sequence shown here is derived from an EMBL/GenBank/DDBJ whole genome shotgun (WGS) entry which is preliminary data.</text>
</comment>
<reference evidence="1 2" key="1">
    <citation type="submission" date="2015-11" db="EMBL/GenBank/DDBJ databases">
        <title>Expanding the genomic diversity of Burkholderia species for the development of highly accurate diagnostics.</title>
        <authorList>
            <person name="Sahl J."/>
            <person name="Keim P."/>
            <person name="Wagner D."/>
        </authorList>
    </citation>
    <scope>NUCLEOTIDE SEQUENCE [LARGE SCALE GENOMIC DNA]</scope>
    <source>
        <strain evidence="1 2">MSMB2036</strain>
    </source>
</reference>
<gene>
    <name evidence="1" type="ORF">WJ33_31055</name>
</gene>
<organism evidence="1 2">
    <name type="scientific">Burkholderia ubonensis</name>
    <dbReference type="NCBI Taxonomy" id="101571"/>
    <lineage>
        <taxon>Bacteria</taxon>
        <taxon>Pseudomonadati</taxon>
        <taxon>Pseudomonadota</taxon>
        <taxon>Betaproteobacteria</taxon>
        <taxon>Burkholderiales</taxon>
        <taxon>Burkholderiaceae</taxon>
        <taxon>Burkholderia</taxon>
        <taxon>Burkholderia cepacia complex</taxon>
    </lineage>
</organism>
<evidence type="ECO:0000313" key="2">
    <source>
        <dbReference type="Proteomes" id="UP000064029"/>
    </source>
</evidence>
<dbReference type="AlphaFoldDB" id="A0A118HPY5"/>
<proteinExistence type="predicted"/>